<sequence length="596" mass="67446">MLMEFYNNPSANQVIRRLYNHLEYTDFASVRDAEDFGHMWWHLITTAHTKLCHSSTGSVPLKSSSSTWYTNTFTWFCNPAPLAHALSGSIGGVSSPPPTSSSATHPPEVSPQNPPPPLGTPTPLHATVIPHSPHPAPLVTKRRPDRLDLLVVKNFPSPLPLALTTARIIDDLGSVPYPEGIKSPRMELNVNGKDGKFRYDPDFLLQFMSVCKEKPDNLSQRKRLVLQPQTKPESDLVSRQEWDLDKDDNEASEEPGQEMLEAEAKKKIAEDTKEFFGVQIWERPKYTLPRLLRIKLGAVLKELCLSSAFKEGFLGIVIDAPRHDHGADLAVEQRTTIASKSVENAYSSINKQQISFELNGKGLIETLLVDTQKGRMPRSVSSSIQKPIRRHNRPFVECLPFGTVCACTLQDFELLSNLYKNCQDYLTFLSPIDKIAIVDTITYQLALDQQFQINLSLASDDRLYIRFESQMKTLQEIGCQLLPVSNMKGKIVLGAQRHGALASDHRALVLIGNLRILADCVQSKLVSLETQWWISLDCHPEKTQQMLWKLMKEKRYFSDKQWEKLKTFSYSHFSTLGVGQWLNDKVMNHLIEKWAS</sequence>
<feature type="region of interest" description="Disordered" evidence="1">
    <location>
        <begin position="91"/>
        <end position="140"/>
    </location>
</feature>
<feature type="compositionally biased region" description="Pro residues" evidence="1">
    <location>
        <begin position="108"/>
        <end position="120"/>
    </location>
</feature>
<dbReference type="Proteomes" id="UP000518752">
    <property type="component" value="Unassembled WGS sequence"/>
</dbReference>
<organism evidence="3 4">
    <name type="scientific">Collybiopsis confluens</name>
    <dbReference type="NCBI Taxonomy" id="2823264"/>
    <lineage>
        <taxon>Eukaryota</taxon>
        <taxon>Fungi</taxon>
        <taxon>Dikarya</taxon>
        <taxon>Basidiomycota</taxon>
        <taxon>Agaricomycotina</taxon>
        <taxon>Agaricomycetes</taxon>
        <taxon>Agaricomycetidae</taxon>
        <taxon>Agaricales</taxon>
        <taxon>Marasmiineae</taxon>
        <taxon>Omphalotaceae</taxon>
        <taxon>Collybiopsis</taxon>
    </lineage>
</organism>
<dbReference type="InterPro" id="IPR022745">
    <property type="entry name" value="eIF4G1_eIF4E-bd"/>
</dbReference>
<dbReference type="Pfam" id="PF12152">
    <property type="entry name" value="eIF_4G1"/>
    <property type="match status" value="1"/>
</dbReference>
<dbReference type="Gene3D" id="1.20.970.30">
    <property type="entry name" value="eIF4G, eIF4E-binding domain"/>
    <property type="match status" value="1"/>
</dbReference>
<dbReference type="OrthoDB" id="514777at2759"/>
<protein>
    <recommendedName>
        <fullName evidence="2">Eukaryotic translation initiation factor 4G1 eIF4E-binding domain-containing protein</fullName>
    </recommendedName>
</protein>
<feature type="region of interest" description="Disordered" evidence="1">
    <location>
        <begin position="225"/>
        <end position="257"/>
    </location>
</feature>
<comment type="caution">
    <text evidence="3">The sequence shown here is derived from an EMBL/GenBank/DDBJ whole genome shotgun (WGS) entry which is preliminary data.</text>
</comment>
<name>A0A8H5HXB5_9AGAR</name>
<accession>A0A8H5HXB5</accession>
<dbReference type="EMBL" id="JAACJN010000011">
    <property type="protein sequence ID" value="KAF5391173.1"/>
    <property type="molecule type" value="Genomic_DNA"/>
</dbReference>
<feature type="compositionally biased region" description="Acidic residues" evidence="1">
    <location>
        <begin position="244"/>
        <end position="256"/>
    </location>
</feature>
<evidence type="ECO:0000313" key="3">
    <source>
        <dbReference type="EMBL" id="KAF5391173.1"/>
    </source>
</evidence>
<evidence type="ECO:0000259" key="2">
    <source>
        <dbReference type="Pfam" id="PF12152"/>
    </source>
</evidence>
<evidence type="ECO:0000313" key="4">
    <source>
        <dbReference type="Proteomes" id="UP000518752"/>
    </source>
</evidence>
<reference evidence="3 4" key="1">
    <citation type="journal article" date="2020" name="ISME J.">
        <title>Uncovering the hidden diversity of litter-decomposition mechanisms in mushroom-forming fungi.</title>
        <authorList>
            <person name="Floudas D."/>
            <person name="Bentzer J."/>
            <person name="Ahren D."/>
            <person name="Johansson T."/>
            <person name="Persson P."/>
            <person name="Tunlid A."/>
        </authorList>
    </citation>
    <scope>NUCLEOTIDE SEQUENCE [LARGE SCALE GENOMIC DNA]</scope>
    <source>
        <strain evidence="3 4">CBS 406.79</strain>
    </source>
</reference>
<feature type="domain" description="Eukaryotic translation initiation factor 4G1 eIF4E-binding" evidence="2">
    <location>
        <begin position="156"/>
        <end position="216"/>
    </location>
</feature>
<dbReference type="InterPro" id="IPR036211">
    <property type="entry name" value="eIF4G_eIF4E-bd_sf"/>
</dbReference>
<gene>
    <name evidence="3" type="ORF">D9757_002991</name>
</gene>
<keyword evidence="4" id="KW-1185">Reference proteome</keyword>
<feature type="compositionally biased region" description="Basic and acidic residues" evidence="1">
    <location>
        <begin position="232"/>
        <end position="243"/>
    </location>
</feature>
<proteinExistence type="predicted"/>
<evidence type="ECO:0000256" key="1">
    <source>
        <dbReference type="SAM" id="MobiDB-lite"/>
    </source>
</evidence>
<dbReference type="SUPFAM" id="SSF101489">
    <property type="entry name" value="Eukaryotic initiation factor 4f subunit eIF4g, eIF4e-binding domain"/>
    <property type="match status" value="1"/>
</dbReference>
<dbReference type="AlphaFoldDB" id="A0A8H5HXB5"/>